<organism evidence="1 2">
    <name type="scientific">Daucus carota subsp. sativus</name>
    <name type="common">Carrot</name>
    <dbReference type="NCBI Taxonomy" id="79200"/>
    <lineage>
        <taxon>Eukaryota</taxon>
        <taxon>Viridiplantae</taxon>
        <taxon>Streptophyta</taxon>
        <taxon>Embryophyta</taxon>
        <taxon>Tracheophyta</taxon>
        <taxon>Spermatophyta</taxon>
        <taxon>Magnoliopsida</taxon>
        <taxon>eudicotyledons</taxon>
        <taxon>Gunneridae</taxon>
        <taxon>Pentapetalae</taxon>
        <taxon>asterids</taxon>
        <taxon>campanulids</taxon>
        <taxon>Apiales</taxon>
        <taxon>Apiaceae</taxon>
        <taxon>Apioideae</taxon>
        <taxon>Scandiceae</taxon>
        <taxon>Daucinae</taxon>
        <taxon>Daucus</taxon>
        <taxon>Daucus sect. Daucus</taxon>
    </lineage>
</organism>
<sequence>MKIAGVTWEVFDPCTEMTLGVFDKHGSSVKISTSICSKTSLIKYKKHLTNMHAVKKFVHEWSHAGRRILPSCDKRR</sequence>
<proteinExistence type="predicted"/>
<accession>A0A175YBJ1</accession>
<dbReference type="Gramene" id="KZM80182">
    <property type="protein sequence ID" value="KZM80182"/>
    <property type="gene ID" value="DCAR_000089"/>
</dbReference>
<protein>
    <submittedName>
        <fullName evidence="1">Uncharacterized protein</fullName>
    </submittedName>
</protein>
<dbReference type="AlphaFoldDB" id="A0A175YBJ1"/>
<evidence type="ECO:0000313" key="2">
    <source>
        <dbReference type="Proteomes" id="UP000077755"/>
    </source>
</evidence>
<reference evidence="1" key="2">
    <citation type="submission" date="2022-03" db="EMBL/GenBank/DDBJ databases">
        <title>Draft title - Genomic analysis of global carrot germplasm unveils the trajectory of domestication and the origin of high carotenoid orange carrot.</title>
        <authorList>
            <person name="Iorizzo M."/>
            <person name="Ellison S."/>
            <person name="Senalik D."/>
            <person name="Macko-Podgorni A."/>
            <person name="Grzebelus D."/>
            <person name="Bostan H."/>
            <person name="Rolling W."/>
            <person name="Curaba J."/>
            <person name="Simon P."/>
        </authorList>
    </citation>
    <scope>NUCLEOTIDE SEQUENCE</scope>
    <source>
        <tissue evidence="1">Leaf</tissue>
    </source>
</reference>
<keyword evidence="2" id="KW-1185">Reference proteome</keyword>
<reference evidence="1" key="1">
    <citation type="journal article" date="2016" name="Nat. Genet.">
        <title>A high-quality carrot genome assembly provides new insights into carotenoid accumulation and asterid genome evolution.</title>
        <authorList>
            <person name="Iorizzo M."/>
            <person name="Ellison S."/>
            <person name="Senalik D."/>
            <person name="Zeng P."/>
            <person name="Satapoomin P."/>
            <person name="Huang J."/>
            <person name="Bowman M."/>
            <person name="Iovene M."/>
            <person name="Sanseverino W."/>
            <person name="Cavagnaro P."/>
            <person name="Yildiz M."/>
            <person name="Macko-Podgorni A."/>
            <person name="Moranska E."/>
            <person name="Grzebelus E."/>
            <person name="Grzebelus D."/>
            <person name="Ashrafi H."/>
            <person name="Zheng Z."/>
            <person name="Cheng S."/>
            <person name="Spooner D."/>
            <person name="Van Deynze A."/>
            <person name="Simon P."/>
        </authorList>
    </citation>
    <scope>NUCLEOTIDE SEQUENCE</scope>
    <source>
        <tissue evidence="1">Leaf</tissue>
    </source>
</reference>
<evidence type="ECO:0000313" key="1">
    <source>
        <dbReference type="EMBL" id="WOG98431.1"/>
    </source>
</evidence>
<gene>
    <name evidence="1" type="ORF">DCAR_0417774</name>
</gene>
<name>A0A175YBJ1_DAUCS</name>
<dbReference type="EMBL" id="CP093346">
    <property type="protein sequence ID" value="WOG98431.1"/>
    <property type="molecule type" value="Genomic_DNA"/>
</dbReference>
<dbReference type="Proteomes" id="UP000077755">
    <property type="component" value="Chromosome 4"/>
</dbReference>